<dbReference type="EMBL" id="DRIG01000092">
    <property type="protein sequence ID" value="HEC79174.1"/>
    <property type="molecule type" value="Genomic_DNA"/>
</dbReference>
<sequence length="294" mass="35405">MNGIKFFIDSLNNREKAFILWLLIFLIWILFHKDIIKPIFRLFMALFQAKILIVLLIMFLYTISEVFLFYKMRLWDVFLIKDTVLWFFGIAFVHLLNVSKISQNRNYFKKILFNNLKLIIILEFILNRYTLSLWLEIIIMPLLFVIVTISIYTEKRKEYMFVKKAVDAILIIFGIFLIIFALFNILRNYQSFTNSNTLRTFFLPPLLTLAYIPFLYFVALYSAYDSFFTRVDIFFKKDKGMAALVKRRVFILCHVNLGLLNRFTKECTQKLIRLSRRDDILNMIDNFKRKLDDR</sequence>
<dbReference type="Proteomes" id="UP000885826">
    <property type="component" value="Unassembled WGS sequence"/>
</dbReference>
<comment type="caution">
    <text evidence="2">The sequence shown here is derived from an EMBL/GenBank/DDBJ whole genome shotgun (WGS) entry which is preliminary data.</text>
</comment>
<organism evidence="2 3">
    <name type="scientific">candidate division WOR-3 bacterium</name>
    <dbReference type="NCBI Taxonomy" id="2052148"/>
    <lineage>
        <taxon>Bacteria</taxon>
        <taxon>Bacteria division WOR-3</taxon>
    </lineage>
</organism>
<accession>A0A9C9ENF1</accession>
<feature type="transmembrane region" description="Helical" evidence="1">
    <location>
        <begin position="83"/>
        <end position="99"/>
    </location>
</feature>
<keyword evidence="1" id="KW-0812">Transmembrane</keyword>
<name>A0A9C9ENF1_UNCW3</name>
<feature type="transmembrane region" description="Helical" evidence="1">
    <location>
        <begin position="165"/>
        <end position="186"/>
    </location>
</feature>
<keyword evidence="1" id="KW-0472">Membrane</keyword>
<keyword evidence="1" id="KW-1133">Transmembrane helix</keyword>
<feature type="transmembrane region" description="Helical" evidence="1">
    <location>
        <begin position="206"/>
        <end position="224"/>
    </location>
</feature>
<evidence type="ECO:0000313" key="3">
    <source>
        <dbReference type="Proteomes" id="UP000885826"/>
    </source>
</evidence>
<feature type="transmembrane region" description="Helical" evidence="1">
    <location>
        <begin position="133"/>
        <end position="153"/>
    </location>
</feature>
<protein>
    <submittedName>
        <fullName evidence="2">Uncharacterized protein</fullName>
    </submittedName>
</protein>
<proteinExistence type="predicted"/>
<evidence type="ECO:0000313" key="2">
    <source>
        <dbReference type="EMBL" id="HEC79174.1"/>
    </source>
</evidence>
<reference evidence="2" key="1">
    <citation type="journal article" date="2020" name="mSystems">
        <title>Genome- and Community-Level Interaction Insights into Carbon Utilization and Element Cycling Functions of Hydrothermarchaeota in Hydrothermal Sediment.</title>
        <authorList>
            <person name="Zhou Z."/>
            <person name="Liu Y."/>
            <person name="Xu W."/>
            <person name="Pan J."/>
            <person name="Luo Z.H."/>
            <person name="Li M."/>
        </authorList>
    </citation>
    <scope>NUCLEOTIDE SEQUENCE</scope>
    <source>
        <strain evidence="2">HyVt-388</strain>
    </source>
</reference>
<gene>
    <name evidence="2" type="ORF">ENI34_08560</name>
</gene>
<evidence type="ECO:0000256" key="1">
    <source>
        <dbReference type="SAM" id="Phobius"/>
    </source>
</evidence>
<dbReference type="AlphaFoldDB" id="A0A9C9ENF1"/>
<feature type="transmembrane region" description="Helical" evidence="1">
    <location>
        <begin position="18"/>
        <end position="35"/>
    </location>
</feature>
<feature type="transmembrane region" description="Helical" evidence="1">
    <location>
        <begin position="42"/>
        <end position="63"/>
    </location>
</feature>